<keyword evidence="3" id="KW-1185">Reference proteome</keyword>
<reference evidence="2 3" key="1">
    <citation type="submission" date="2019-05" db="EMBL/GenBank/DDBJ databases">
        <title>Another draft genome of Portunus trituberculatus and its Hox gene families provides insights of decapod evolution.</title>
        <authorList>
            <person name="Jeong J.-H."/>
            <person name="Song I."/>
            <person name="Kim S."/>
            <person name="Choi T."/>
            <person name="Kim D."/>
            <person name="Ryu S."/>
            <person name="Kim W."/>
        </authorList>
    </citation>
    <scope>NUCLEOTIDE SEQUENCE [LARGE SCALE GENOMIC DNA]</scope>
    <source>
        <tissue evidence="2">Muscle</tissue>
    </source>
</reference>
<evidence type="ECO:0000313" key="3">
    <source>
        <dbReference type="Proteomes" id="UP000324222"/>
    </source>
</evidence>
<evidence type="ECO:0000256" key="1">
    <source>
        <dbReference type="SAM" id="MobiDB-lite"/>
    </source>
</evidence>
<sequence length="123" mass="14255">MRIKKVAGNREEPTVKCLRQLCFGEEKMRFSRGEVVFHRLKIRSETANVAEVNEEKLREVSRHFGSSTREQSNLGTFLVPSPEGDSEGLRATHTIPYLLRLHIFIHNHLTARHNNNEFIDKLC</sequence>
<proteinExistence type="predicted"/>
<gene>
    <name evidence="2" type="ORF">E2C01_076240</name>
</gene>
<organism evidence="2 3">
    <name type="scientific">Portunus trituberculatus</name>
    <name type="common">Swimming crab</name>
    <name type="synonym">Neptunus trituberculatus</name>
    <dbReference type="NCBI Taxonomy" id="210409"/>
    <lineage>
        <taxon>Eukaryota</taxon>
        <taxon>Metazoa</taxon>
        <taxon>Ecdysozoa</taxon>
        <taxon>Arthropoda</taxon>
        <taxon>Crustacea</taxon>
        <taxon>Multicrustacea</taxon>
        <taxon>Malacostraca</taxon>
        <taxon>Eumalacostraca</taxon>
        <taxon>Eucarida</taxon>
        <taxon>Decapoda</taxon>
        <taxon>Pleocyemata</taxon>
        <taxon>Brachyura</taxon>
        <taxon>Eubrachyura</taxon>
        <taxon>Portunoidea</taxon>
        <taxon>Portunidae</taxon>
        <taxon>Portuninae</taxon>
        <taxon>Portunus</taxon>
    </lineage>
</organism>
<dbReference type="AlphaFoldDB" id="A0A5B7IN45"/>
<accession>A0A5B7IN45</accession>
<comment type="caution">
    <text evidence="2">The sequence shown here is derived from an EMBL/GenBank/DDBJ whole genome shotgun (WGS) entry which is preliminary data.</text>
</comment>
<protein>
    <submittedName>
        <fullName evidence="2">Uncharacterized protein</fullName>
    </submittedName>
</protein>
<dbReference type="Proteomes" id="UP000324222">
    <property type="component" value="Unassembled WGS sequence"/>
</dbReference>
<name>A0A5B7IN45_PORTR</name>
<evidence type="ECO:0000313" key="2">
    <source>
        <dbReference type="EMBL" id="MPC81614.1"/>
    </source>
</evidence>
<dbReference type="EMBL" id="VSRR010057490">
    <property type="protein sequence ID" value="MPC81614.1"/>
    <property type="molecule type" value="Genomic_DNA"/>
</dbReference>
<feature type="compositionally biased region" description="Polar residues" evidence="1">
    <location>
        <begin position="64"/>
        <end position="75"/>
    </location>
</feature>
<feature type="region of interest" description="Disordered" evidence="1">
    <location>
        <begin position="62"/>
        <end position="86"/>
    </location>
</feature>